<dbReference type="InterPro" id="IPR011659">
    <property type="entry name" value="WD40"/>
</dbReference>
<keyword evidence="1" id="KW-0732">Signal</keyword>
<dbReference type="InterPro" id="IPR011990">
    <property type="entry name" value="TPR-like_helical_dom_sf"/>
</dbReference>
<comment type="caution">
    <text evidence="2">The sequence shown here is derived from an EMBL/GenBank/DDBJ whole genome shotgun (WGS) entry which is preliminary data.</text>
</comment>
<gene>
    <name evidence="2" type="ORF">HGP29_23610</name>
</gene>
<evidence type="ECO:0000256" key="1">
    <source>
        <dbReference type="SAM" id="SignalP"/>
    </source>
</evidence>
<dbReference type="SUPFAM" id="SSF82171">
    <property type="entry name" value="DPP6 N-terminal domain-like"/>
    <property type="match status" value="1"/>
</dbReference>
<feature type="signal peptide" evidence="1">
    <location>
        <begin position="1"/>
        <end position="19"/>
    </location>
</feature>
<protein>
    <recommendedName>
        <fullName evidence="4">WD40-like Beta Propeller Repeat</fullName>
    </recommendedName>
</protein>
<evidence type="ECO:0008006" key="4">
    <source>
        <dbReference type="Google" id="ProtNLM"/>
    </source>
</evidence>
<proteinExistence type="predicted"/>
<reference evidence="2 3" key="1">
    <citation type="submission" date="2020-04" db="EMBL/GenBank/DDBJ databases">
        <title>Flammeovirga sp. SR4, a novel species isolated from seawater.</title>
        <authorList>
            <person name="Wang X."/>
        </authorList>
    </citation>
    <scope>NUCLEOTIDE SEQUENCE [LARGE SCALE GENOMIC DNA]</scope>
    <source>
        <strain evidence="2 3">SR4</strain>
    </source>
</reference>
<feature type="chain" id="PRO_5030978262" description="WD40-like Beta Propeller Repeat" evidence="1">
    <location>
        <begin position="20"/>
        <end position="506"/>
    </location>
</feature>
<organism evidence="2 3">
    <name type="scientific">Flammeovirga agarivorans</name>
    <dbReference type="NCBI Taxonomy" id="2726742"/>
    <lineage>
        <taxon>Bacteria</taxon>
        <taxon>Pseudomonadati</taxon>
        <taxon>Bacteroidota</taxon>
        <taxon>Cytophagia</taxon>
        <taxon>Cytophagales</taxon>
        <taxon>Flammeovirgaceae</taxon>
        <taxon>Flammeovirga</taxon>
    </lineage>
</organism>
<accession>A0A7X8SPX1</accession>
<dbReference type="EMBL" id="JABAIL010000010">
    <property type="protein sequence ID" value="NLR94211.1"/>
    <property type="molecule type" value="Genomic_DNA"/>
</dbReference>
<sequence length="506" mass="58014">MKKILILFTLLISSFLLQAQNIVDSTNHVVDLGQKDMSLVRDLVRLGDSLFYQLHQPDEAFKYYFGAYDYISEEPGINKKIGECYLASITEEKSDGITYLKKALAIEGDTASSDLYFNIATTLHYNALFDEATEYYEKSIKGSDKVEVIEKRIKECIFGKEFYSSPKQHVIIKNLGPLVNSKYADFCPLVDAVEDDLYFTTRRHEFRTDNPDIQTHLWENIYHSHRKDYSHWSSPVPLPNPVNHDHHTATVSISMDGSEMILFRSGDLYISYSQQDTIWSKPKKLPNQINSIFVETSACLNYQMDTLYFVSNDEFSTIGGLDIYMSIKDRNGKWGTARNLGAMINTPYDEEGVALSRDGNTLYFSSRGHDTMGGYDVFKSTKDFQGNWSTPENLGYPINSPYDDVYFMIRSNGRHAYYSSSRQGGYGEKDIYRISILDEDKPLSLDRKEIDFLLLNKDSLQHKKHPTHVDHLKEVKQQTLDATTDLLKTLMLHAQLSSKDSVNQIE</sequence>
<evidence type="ECO:0000313" key="3">
    <source>
        <dbReference type="Proteomes" id="UP000585050"/>
    </source>
</evidence>
<dbReference type="AlphaFoldDB" id="A0A7X8SPX1"/>
<dbReference type="Gene3D" id="1.25.40.10">
    <property type="entry name" value="Tetratricopeptide repeat domain"/>
    <property type="match status" value="1"/>
</dbReference>
<evidence type="ECO:0000313" key="2">
    <source>
        <dbReference type="EMBL" id="NLR94211.1"/>
    </source>
</evidence>
<dbReference type="Pfam" id="PF07676">
    <property type="entry name" value="PD40"/>
    <property type="match status" value="2"/>
</dbReference>
<name>A0A7X8SPX1_9BACT</name>
<dbReference type="Proteomes" id="UP000585050">
    <property type="component" value="Unassembled WGS sequence"/>
</dbReference>
<keyword evidence="3" id="KW-1185">Reference proteome</keyword>
<dbReference type="RefSeq" id="WP_168884923.1">
    <property type="nucleotide sequence ID" value="NZ_JABAIL010000010.1"/>
</dbReference>
<dbReference type="SUPFAM" id="SSF48452">
    <property type="entry name" value="TPR-like"/>
    <property type="match status" value="1"/>
</dbReference>